<proteinExistence type="predicted"/>
<protein>
    <submittedName>
        <fullName evidence="3">Uncharacterized protein</fullName>
    </submittedName>
</protein>
<dbReference type="Proteomes" id="UP000783863">
    <property type="component" value="Unassembled WGS sequence"/>
</dbReference>
<name>A0A8J8CBT1_9EURY</name>
<evidence type="ECO:0000259" key="1">
    <source>
        <dbReference type="Pfam" id="PF08350"/>
    </source>
</evidence>
<dbReference type="AlphaFoldDB" id="A0A8J8CBT1"/>
<dbReference type="InterPro" id="IPR057527">
    <property type="entry name" value="HVO_A0261-like_N"/>
</dbReference>
<comment type="caution">
    <text evidence="3">The sequence shown here is derived from an EMBL/GenBank/DDBJ whole genome shotgun (WGS) entry which is preliminary data.</text>
</comment>
<dbReference type="SUPFAM" id="SSF46785">
    <property type="entry name" value="Winged helix' DNA-binding domain"/>
    <property type="match status" value="1"/>
</dbReference>
<dbReference type="InterPro" id="IPR036390">
    <property type="entry name" value="WH_DNA-bd_sf"/>
</dbReference>
<evidence type="ECO:0000313" key="3">
    <source>
        <dbReference type="EMBL" id="MBX0302710.1"/>
    </source>
</evidence>
<organism evidence="3 4">
    <name type="scientific">Haloarcula salinisoli</name>
    <dbReference type="NCBI Taxonomy" id="2487746"/>
    <lineage>
        <taxon>Archaea</taxon>
        <taxon>Methanobacteriati</taxon>
        <taxon>Methanobacteriota</taxon>
        <taxon>Stenosarchaea group</taxon>
        <taxon>Halobacteria</taxon>
        <taxon>Halobacteriales</taxon>
        <taxon>Haloarculaceae</taxon>
        <taxon>Haloarcula</taxon>
    </lineage>
</organism>
<feature type="domain" description="Methanogenesis regulatory protein FilR1 middle" evidence="1">
    <location>
        <begin position="118"/>
        <end position="248"/>
    </location>
</feature>
<accession>A0A8J8CBT1</accession>
<sequence length="253" mass="27552">MPPAKNHAGVVAKRQDVLAVLETGMRKPELVDQLSLSRSTVDRAIDELQQASLVERDGSHYVTTYAGRESLAAYEGYLDRLDALAEAQPVLSALPPDLDIDPAVLEGAQVVESTPEAPEAPMEANMEYVTGATRFQGTGPTVLPRHFELMRDLVEQGTETELVLTESVLGALTDTYADDFEALSVTEELSLYVTDEAMSFAVWTAESPDRTGSGIVVYDDTGVAGVINNDTQAMNEWAQSVYERYKADAEQVF</sequence>
<dbReference type="InterPro" id="IPR013561">
    <property type="entry name" value="FilR1_middle_dom"/>
</dbReference>
<dbReference type="Pfam" id="PF08350">
    <property type="entry name" value="FilR1_middle"/>
    <property type="match status" value="1"/>
</dbReference>
<evidence type="ECO:0000259" key="2">
    <source>
        <dbReference type="Pfam" id="PF25213"/>
    </source>
</evidence>
<reference evidence="3" key="1">
    <citation type="submission" date="2021-06" db="EMBL/GenBank/DDBJ databases">
        <title>Halomicroarcula sp. F24A a new haloarchaeum isolated from saline soil.</title>
        <authorList>
            <person name="Duran-Viseras A."/>
            <person name="Sanchez-Porro C."/>
            <person name="Ventosa A."/>
        </authorList>
    </citation>
    <scope>NUCLEOTIDE SEQUENCE</scope>
    <source>
        <strain evidence="3">F24A</strain>
    </source>
</reference>
<evidence type="ECO:0000313" key="4">
    <source>
        <dbReference type="Proteomes" id="UP000783863"/>
    </source>
</evidence>
<gene>
    <name evidence="3" type="ORF">EGD98_03380</name>
</gene>
<keyword evidence="4" id="KW-1185">Reference proteome</keyword>
<dbReference type="InterPro" id="IPR036388">
    <property type="entry name" value="WH-like_DNA-bd_sf"/>
</dbReference>
<dbReference type="EMBL" id="RKLQ01000001">
    <property type="protein sequence ID" value="MBX0302710.1"/>
    <property type="molecule type" value="Genomic_DNA"/>
</dbReference>
<dbReference type="RefSeq" id="WP_220586944.1">
    <property type="nucleotide sequence ID" value="NZ_RKLQ01000001.1"/>
</dbReference>
<dbReference type="Pfam" id="PF25213">
    <property type="entry name" value="HVO_A0261_N"/>
    <property type="match status" value="1"/>
</dbReference>
<feature type="domain" description="HVO-A0261-like N-terminal" evidence="2">
    <location>
        <begin position="11"/>
        <end position="83"/>
    </location>
</feature>
<dbReference type="Gene3D" id="1.10.10.10">
    <property type="entry name" value="Winged helix-like DNA-binding domain superfamily/Winged helix DNA-binding domain"/>
    <property type="match status" value="1"/>
</dbReference>